<feature type="compositionally biased region" description="Acidic residues" evidence="10">
    <location>
        <begin position="29"/>
        <end position="46"/>
    </location>
</feature>
<dbReference type="AlphaFoldDB" id="A0A5C5FUF1"/>
<keyword evidence="12" id="KW-1185">Reference proteome</keyword>
<proteinExistence type="inferred from homology"/>
<evidence type="ECO:0000256" key="3">
    <source>
        <dbReference type="ARBA" id="ARBA00022517"/>
    </source>
</evidence>
<dbReference type="InterPro" id="IPR009292">
    <property type="entry name" value="RRP36"/>
</dbReference>
<feature type="compositionally biased region" description="Basic residues" evidence="10">
    <location>
        <begin position="126"/>
        <end position="140"/>
    </location>
</feature>
<dbReference type="Proteomes" id="UP000311382">
    <property type="component" value="Unassembled WGS sequence"/>
</dbReference>
<keyword evidence="5" id="KW-0175">Coiled coil</keyword>
<feature type="region of interest" description="Disordered" evidence="10">
    <location>
        <begin position="124"/>
        <end position="193"/>
    </location>
</feature>
<dbReference type="OrthoDB" id="448446at2759"/>
<keyword evidence="6 9" id="KW-0539">Nucleus</keyword>
<dbReference type="GO" id="GO:0005730">
    <property type="term" value="C:nucleolus"/>
    <property type="evidence" value="ECO:0007669"/>
    <property type="project" value="UniProtKB-SubCell"/>
</dbReference>
<feature type="compositionally biased region" description="Basic and acidic residues" evidence="10">
    <location>
        <begin position="270"/>
        <end position="295"/>
    </location>
</feature>
<organism evidence="11 12">
    <name type="scientific">Rhodotorula diobovata</name>
    <dbReference type="NCBI Taxonomy" id="5288"/>
    <lineage>
        <taxon>Eukaryota</taxon>
        <taxon>Fungi</taxon>
        <taxon>Dikarya</taxon>
        <taxon>Basidiomycota</taxon>
        <taxon>Pucciniomycotina</taxon>
        <taxon>Microbotryomycetes</taxon>
        <taxon>Sporidiobolales</taxon>
        <taxon>Sporidiobolaceae</taxon>
        <taxon>Rhodotorula</taxon>
    </lineage>
</organism>
<comment type="similarity">
    <text evidence="2 9">Belongs to the RRP36 family.</text>
</comment>
<name>A0A5C5FUF1_9BASI</name>
<dbReference type="EMBL" id="SOZI01000067">
    <property type="protein sequence ID" value="TNY20443.1"/>
    <property type="molecule type" value="Genomic_DNA"/>
</dbReference>
<keyword evidence="3 9" id="KW-0690">Ribosome biogenesis</keyword>
<reference evidence="11 12" key="1">
    <citation type="submission" date="2019-03" db="EMBL/GenBank/DDBJ databases">
        <title>Rhodosporidium diobovatum UCD-FST 08-225 genome sequencing, assembly, and annotation.</title>
        <authorList>
            <person name="Fakankun I.U."/>
            <person name="Fristensky B."/>
            <person name="Levin D.B."/>
        </authorList>
    </citation>
    <scope>NUCLEOTIDE SEQUENCE [LARGE SCALE GENOMIC DNA]</scope>
    <source>
        <strain evidence="11 12">UCD-FST 08-225</strain>
    </source>
</reference>
<dbReference type="Pfam" id="PF06102">
    <property type="entry name" value="RRP36"/>
    <property type="match status" value="1"/>
</dbReference>
<comment type="subcellular location">
    <subcellularLocation>
        <location evidence="1 9">Nucleus</location>
        <location evidence="1 9">Nucleolus</location>
    </subcellularLocation>
</comment>
<comment type="subunit">
    <text evidence="9">Associates with 90S and pre-40S pre-ribosomal particles.</text>
</comment>
<evidence type="ECO:0000256" key="10">
    <source>
        <dbReference type="SAM" id="MobiDB-lite"/>
    </source>
</evidence>
<accession>A0A5C5FUF1</accession>
<feature type="region of interest" description="Disordered" evidence="10">
    <location>
        <begin position="1"/>
        <end position="112"/>
    </location>
</feature>
<evidence type="ECO:0000256" key="8">
    <source>
        <dbReference type="ARBA" id="ARBA00025053"/>
    </source>
</evidence>
<gene>
    <name evidence="11" type="ORF">DMC30DRAFT_416996</name>
</gene>
<comment type="caution">
    <text evidence="11">The sequence shown here is derived from an EMBL/GenBank/DDBJ whole genome shotgun (WGS) entry which is preliminary data.</text>
</comment>
<evidence type="ECO:0000256" key="1">
    <source>
        <dbReference type="ARBA" id="ARBA00004604"/>
    </source>
</evidence>
<comment type="function">
    <text evidence="8 9">Component of the 90S pre-ribosome involved in the maturation of rRNAs. Required for early cleavages of the pre-RNAs in the 40S ribosomal subunit maturation pathway.</text>
</comment>
<dbReference type="PANTHER" id="PTHR21738:SF0">
    <property type="entry name" value="RIBOSOMAL RNA PROCESSING PROTEIN 36 HOMOLOG"/>
    <property type="match status" value="1"/>
</dbReference>
<evidence type="ECO:0000256" key="6">
    <source>
        <dbReference type="ARBA" id="ARBA00023242"/>
    </source>
</evidence>
<evidence type="ECO:0000256" key="2">
    <source>
        <dbReference type="ARBA" id="ARBA00009418"/>
    </source>
</evidence>
<dbReference type="GO" id="GO:0030686">
    <property type="term" value="C:90S preribosome"/>
    <property type="evidence" value="ECO:0007669"/>
    <property type="project" value="TreeGrafter"/>
</dbReference>
<evidence type="ECO:0000256" key="4">
    <source>
        <dbReference type="ARBA" id="ARBA00022552"/>
    </source>
</evidence>
<dbReference type="GO" id="GO:0000462">
    <property type="term" value="P:maturation of SSU-rRNA from tricistronic rRNA transcript (SSU-rRNA, 5.8S rRNA, LSU-rRNA)"/>
    <property type="evidence" value="ECO:0007669"/>
    <property type="project" value="TreeGrafter"/>
</dbReference>
<evidence type="ECO:0000256" key="5">
    <source>
        <dbReference type="ARBA" id="ARBA00023054"/>
    </source>
</evidence>
<feature type="compositionally biased region" description="Acidic residues" evidence="10">
    <location>
        <begin position="63"/>
        <end position="87"/>
    </location>
</feature>
<dbReference type="PANTHER" id="PTHR21738">
    <property type="entry name" value="RIBOSOMAL RNA PROCESSING PROTEIN 36 HOMOLOG"/>
    <property type="match status" value="1"/>
</dbReference>
<evidence type="ECO:0000256" key="7">
    <source>
        <dbReference type="ARBA" id="ARBA00023274"/>
    </source>
</evidence>
<feature type="compositionally biased region" description="Basic residues" evidence="10">
    <location>
        <begin position="325"/>
        <end position="338"/>
    </location>
</feature>
<evidence type="ECO:0000313" key="11">
    <source>
        <dbReference type="EMBL" id="TNY20443.1"/>
    </source>
</evidence>
<evidence type="ECO:0000256" key="9">
    <source>
        <dbReference type="RuleBase" id="RU368027"/>
    </source>
</evidence>
<feature type="region of interest" description="Disordered" evidence="10">
    <location>
        <begin position="323"/>
        <end position="355"/>
    </location>
</feature>
<keyword evidence="4 9" id="KW-0698">rRNA processing</keyword>
<evidence type="ECO:0000313" key="12">
    <source>
        <dbReference type="Proteomes" id="UP000311382"/>
    </source>
</evidence>
<feature type="compositionally biased region" description="Acidic residues" evidence="10">
    <location>
        <begin position="94"/>
        <end position="105"/>
    </location>
</feature>
<feature type="region of interest" description="Disordered" evidence="10">
    <location>
        <begin position="270"/>
        <end position="297"/>
    </location>
</feature>
<keyword evidence="7 9" id="KW-0687">Ribonucleoprotein</keyword>
<dbReference type="STRING" id="5288.A0A5C5FUF1"/>
<sequence>MPAGILKQRASTAASHKRAPPPPASASSGEEDFDDEEDPDSEEDEWAAERNKAGPSRARAFEQDEDEDEDEEMGQADYDDDEDEEDGVAAYESDQGEVVEEDSDPEASIGKQLAEIPFTSLLKAQKQLKKQQGKNSGKGKARADQGAPEEESVGAPRGKGKKGKGKGRAEQEGRSNKHAPTEMSAKRPVSRVRQVVETHTLHARDPRFDALSGSVNPQLFKQSYGFLADKQRAELDTMRKTAEQARKNRTLPQEEKDRIEEALKRMENREVTRRMKEREQEAIKSWKKEEQDKRAQGKKAFYLKESERKKLFLKAKFDELSTDKRKLHKAIDKKRKKTAQKEKKAMPNMRPSTGR</sequence>
<protein>
    <recommendedName>
        <fullName evidence="9">rRNA biogenesis protein RRP36</fullName>
    </recommendedName>
</protein>